<dbReference type="KEGG" id="ppyr:116164490"/>
<reference evidence="2" key="1">
    <citation type="journal article" date="2016" name="Sci. Rep.">
        <title>Molecular characterization of firefly nuptial gifts: a multi-omics approach sheds light on postcopulatory sexual selection.</title>
        <authorList>
            <person name="Al-Wathiqui N."/>
            <person name="Fallon T.R."/>
            <person name="South A."/>
            <person name="Weng J.K."/>
            <person name="Lewis S.M."/>
        </authorList>
    </citation>
    <scope>NUCLEOTIDE SEQUENCE</scope>
</reference>
<dbReference type="SMART" id="SM00587">
    <property type="entry name" value="CHK"/>
    <property type="match status" value="1"/>
</dbReference>
<sequence>MSRVKDNDEEVKKKIVSLIKGIIKGDTENYKLEITRASKPGDNWLGLMYSVSIVNGVNSELNLIVKMAPYQEPYRKVFPIRVIYDREIFVYDNVSPQFVKLQEEKGVKIIFQPFAKHYVTSLQSHGEALVMDNMKSKGFVTGNHRVEVDYPHALLVMKELGKFHAMSLAMRDQKPGVFRHLQDNCQESFFNSDSFEPVLTMIKNLGNIVLESYDPIRDSLYIEPLKRSLSKVNDTFAGMRLQERYGEYAVINHGDAQMRNIMFKYGDSAHPSTPTELCLIDWQLAHVASPAFDILWFIFVCTGQEFRNRHYKQLLEEYYGSMSTLLRQLGSNAEKLLPFDVLMEHLRKFAPYGLYIAIWIAALNMKESANIPDLYNSSEDVIINHLSVAPSQAYMTKIRGVISDFIEYGYTF</sequence>
<dbReference type="GeneID" id="116164490"/>
<dbReference type="Gene3D" id="3.90.1200.10">
    <property type="match status" value="1"/>
</dbReference>
<feature type="domain" description="CHK kinase-like" evidence="1">
    <location>
        <begin position="129"/>
        <end position="328"/>
    </location>
</feature>
<dbReference type="RefSeq" id="XP_031334534.1">
    <property type="nucleotide sequence ID" value="XM_031478674.1"/>
</dbReference>
<dbReference type="OrthoDB" id="8250698at2759"/>
<dbReference type="RefSeq" id="XP_031334536.1">
    <property type="nucleotide sequence ID" value="XM_031478676.1"/>
</dbReference>
<evidence type="ECO:0000259" key="1">
    <source>
        <dbReference type="SMART" id="SM00587"/>
    </source>
</evidence>
<dbReference type="InterPro" id="IPR015897">
    <property type="entry name" value="CHK_kinase-like"/>
</dbReference>
<name>A0A1Y1KXB4_PHOPY</name>
<evidence type="ECO:0000313" key="2">
    <source>
        <dbReference type="EMBL" id="JAV64800.1"/>
    </source>
</evidence>
<dbReference type="EMBL" id="GEZM01073832">
    <property type="protein sequence ID" value="JAV64800.1"/>
    <property type="molecule type" value="Transcribed_RNA"/>
</dbReference>
<protein>
    <recommendedName>
        <fullName evidence="1">CHK kinase-like domain-containing protein</fullName>
    </recommendedName>
</protein>
<dbReference type="InterPro" id="IPR004119">
    <property type="entry name" value="EcKL"/>
</dbReference>
<dbReference type="SUPFAM" id="SSF56112">
    <property type="entry name" value="Protein kinase-like (PK-like)"/>
    <property type="match status" value="1"/>
</dbReference>
<dbReference type="EMBL" id="GEZM01073831">
    <property type="protein sequence ID" value="JAV64801.1"/>
    <property type="molecule type" value="Transcribed_RNA"/>
</dbReference>
<accession>A0A1Y1KXB4</accession>
<organism evidence="2">
    <name type="scientific">Photinus pyralis</name>
    <name type="common">Common eastern firefly</name>
    <name type="synonym">Lampyris pyralis</name>
    <dbReference type="NCBI Taxonomy" id="7054"/>
    <lineage>
        <taxon>Eukaryota</taxon>
        <taxon>Metazoa</taxon>
        <taxon>Ecdysozoa</taxon>
        <taxon>Arthropoda</taxon>
        <taxon>Hexapoda</taxon>
        <taxon>Insecta</taxon>
        <taxon>Pterygota</taxon>
        <taxon>Neoptera</taxon>
        <taxon>Endopterygota</taxon>
        <taxon>Coleoptera</taxon>
        <taxon>Polyphaga</taxon>
        <taxon>Elateriformia</taxon>
        <taxon>Elateroidea</taxon>
        <taxon>Lampyridae</taxon>
        <taxon>Lampyrinae</taxon>
        <taxon>Photinus</taxon>
    </lineage>
</organism>
<dbReference type="PANTHER" id="PTHR11012:SF54">
    <property type="entry name" value="CHK KINASE-LIKE DOMAIN-CONTAINING PROTEIN"/>
    <property type="match status" value="1"/>
</dbReference>
<dbReference type="Pfam" id="PF02958">
    <property type="entry name" value="EcKL"/>
    <property type="match status" value="1"/>
</dbReference>
<dbReference type="InterPro" id="IPR011009">
    <property type="entry name" value="Kinase-like_dom_sf"/>
</dbReference>
<dbReference type="RefSeq" id="XP_031334535.1">
    <property type="nucleotide sequence ID" value="XM_031478675.1"/>
</dbReference>
<proteinExistence type="predicted"/>
<dbReference type="PANTHER" id="PTHR11012">
    <property type="entry name" value="PROTEIN KINASE-LIKE DOMAIN-CONTAINING"/>
    <property type="match status" value="1"/>
</dbReference>
<dbReference type="AlphaFoldDB" id="A0A1Y1KXB4"/>